<evidence type="ECO:0000256" key="1">
    <source>
        <dbReference type="SAM" id="SignalP"/>
    </source>
</evidence>
<dbReference type="InterPro" id="IPR004274">
    <property type="entry name" value="FCP1_dom"/>
</dbReference>
<feature type="chain" id="PRO_5042219482" description="FCP1 homology domain-containing protein" evidence="1">
    <location>
        <begin position="29"/>
        <end position="285"/>
    </location>
</feature>
<dbReference type="FunFam" id="3.40.50.1000:FF:000093">
    <property type="entry name" value="NLI interacting factor-like phosphatase family protein"/>
    <property type="match status" value="1"/>
</dbReference>
<evidence type="ECO:0000259" key="2">
    <source>
        <dbReference type="PROSITE" id="PS50969"/>
    </source>
</evidence>
<organism evidence="3 4">
    <name type="scientific">Papaver atlanticum</name>
    <dbReference type="NCBI Taxonomy" id="357466"/>
    <lineage>
        <taxon>Eukaryota</taxon>
        <taxon>Viridiplantae</taxon>
        <taxon>Streptophyta</taxon>
        <taxon>Embryophyta</taxon>
        <taxon>Tracheophyta</taxon>
        <taxon>Spermatophyta</taxon>
        <taxon>Magnoliopsida</taxon>
        <taxon>Ranunculales</taxon>
        <taxon>Papaveraceae</taxon>
        <taxon>Papaveroideae</taxon>
        <taxon>Papaver</taxon>
    </lineage>
</organism>
<dbReference type="SMART" id="SM00577">
    <property type="entry name" value="CPDc"/>
    <property type="match status" value="1"/>
</dbReference>
<feature type="domain" description="FCP1 homology" evidence="2">
    <location>
        <begin position="64"/>
        <end position="227"/>
    </location>
</feature>
<evidence type="ECO:0000313" key="4">
    <source>
        <dbReference type="Proteomes" id="UP001202328"/>
    </source>
</evidence>
<name>A0AAD4S178_9MAGN</name>
<dbReference type="InterPro" id="IPR011948">
    <property type="entry name" value="Dullard_phosphatase"/>
</dbReference>
<accession>A0AAD4S178</accession>
<comment type="caution">
    <text evidence="3">The sequence shown here is derived from an EMBL/GenBank/DDBJ whole genome shotgun (WGS) entry which is preliminary data.</text>
</comment>
<dbReference type="PROSITE" id="PS50969">
    <property type="entry name" value="FCP1"/>
    <property type="match status" value="1"/>
</dbReference>
<dbReference type="SUPFAM" id="SSF56784">
    <property type="entry name" value="HAD-like"/>
    <property type="match status" value="1"/>
</dbReference>
<reference evidence="3" key="1">
    <citation type="submission" date="2022-04" db="EMBL/GenBank/DDBJ databases">
        <title>A functionally conserved STORR gene fusion in Papaver species that diverged 16.8 million years ago.</title>
        <authorList>
            <person name="Catania T."/>
        </authorList>
    </citation>
    <scope>NUCLEOTIDE SEQUENCE</scope>
    <source>
        <strain evidence="3">S-188037</strain>
    </source>
</reference>
<proteinExistence type="predicted"/>
<dbReference type="Gene3D" id="3.40.50.1000">
    <property type="entry name" value="HAD superfamily/HAD-like"/>
    <property type="match status" value="1"/>
</dbReference>
<dbReference type="InterPro" id="IPR023214">
    <property type="entry name" value="HAD_sf"/>
</dbReference>
<dbReference type="CDD" id="cd07521">
    <property type="entry name" value="HAD_FCP1-like"/>
    <property type="match status" value="1"/>
</dbReference>
<feature type="signal peptide" evidence="1">
    <location>
        <begin position="1"/>
        <end position="28"/>
    </location>
</feature>
<dbReference type="Proteomes" id="UP001202328">
    <property type="component" value="Unassembled WGS sequence"/>
</dbReference>
<dbReference type="InterPro" id="IPR050365">
    <property type="entry name" value="TIM50"/>
</dbReference>
<dbReference type="AlphaFoldDB" id="A0AAD4S178"/>
<keyword evidence="4" id="KW-1185">Reference proteome</keyword>
<keyword evidence="1" id="KW-0732">Signal</keyword>
<evidence type="ECO:0000313" key="3">
    <source>
        <dbReference type="EMBL" id="KAI3849748.1"/>
    </source>
</evidence>
<gene>
    <name evidence="3" type="ORF">MKW98_026662</name>
</gene>
<protein>
    <recommendedName>
        <fullName evidence="2">FCP1 homology domain-containing protein</fullName>
    </recommendedName>
</protein>
<dbReference type="EMBL" id="JAJJMB010016078">
    <property type="protein sequence ID" value="KAI3849748.1"/>
    <property type="molecule type" value="Genomic_DNA"/>
</dbReference>
<dbReference type="Pfam" id="PF03031">
    <property type="entry name" value="NIF"/>
    <property type="match status" value="1"/>
</dbReference>
<dbReference type="InterPro" id="IPR036412">
    <property type="entry name" value="HAD-like_sf"/>
</dbReference>
<dbReference type="GO" id="GO:0016791">
    <property type="term" value="F:phosphatase activity"/>
    <property type="evidence" value="ECO:0007669"/>
    <property type="project" value="InterPro"/>
</dbReference>
<dbReference type="NCBIfam" id="TIGR02251">
    <property type="entry name" value="HIF-SF_euk"/>
    <property type="match status" value="1"/>
</dbReference>
<sequence>MTSYFQAAAAAALSYLLALMSYLQPAATAMMSYLQATGASTKSVIRCGRPHNPESSSSFSLLNKIKEKKLLILDLDETLVHRSKSITRNRSTDKTCDFSYTKGNNYTYYVRLRPYAKKFLGRVSELFDVVIFTASFKDNADRVLDFLDPQGKLFVGRYYHDSCTYLVDGSYVKDLSIFNVDLAKVILVDDRPTNFRWLRDNGIPVASLYFDPQDDELARLLPFLESLAPANDVRPIIAERFTCSKNDKRGGGKQEKCTEAPKEFVYKSNKEFVPRSGITKMENRN</sequence>
<dbReference type="PANTHER" id="PTHR12210">
    <property type="entry name" value="DULLARD PROTEIN PHOSPHATASE"/>
    <property type="match status" value="1"/>
</dbReference>